<evidence type="ECO:0000313" key="1">
    <source>
        <dbReference type="EMBL" id="SDS19048.1"/>
    </source>
</evidence>
<protein>
    <submittedName>
        <fullName evidence="1">Uncharacterized protein</fullName>
    </submittedName>
</protein>
<accession>A0A1H1Q6A1</accession>
<dbReference type="AlphaFoldDB" id="A0A1H1Q6A1"/>
<sequence length="129" mass="14752">MPDQAKSSYTVAQFIVAVDGLSELTPQSDQLPLAAGHASFRHQWIGWLKEYLTPGYYNRQNFVDDARTAYQRLNNGRMIVWLNEAAGEDPRIIQAAIVAMEKREAPQTEAMYARRVLPWQGVARLLFKR</sequence>
<dbReference type="Proteomes" id="UP000243904">
    <property type="component" value="Chromosome I"/>
</dbReference>
<keyword evidence="2" id="KW-1185">Reference proteome</keyword>
<proteinExistence type="predicted"/>
<evidence type="ECO:0000313" key="2">
    <source>
        <dbReference type="Proteomes" id="UP000243904"/>
    </source>
</evidence>
<organism evidence="1 2">
    <name type="scientific">Bradyrhizobium canariense</name>
    <dbReference type="NCBI Taxonomy" id="255045"/>
    <lineage>
        <taxon>Bacteria</taxon>
        <taxon>Pseudomonadati</taxon>
        <taxon>Pseudomonadota</taxon>
        <taxon>Alphaproteobacteria</taxon>
        <taxon>Hyphomicrobiales</taxon>
        <taxon>Nitrobacteraceae</taxon>
        <taxon>Bradyrhizobium</taxon>
    </lineage>
</organism>
<dbReference type="RefSeq" id="WP_146686658.1">
    <property type="nucleotide sequence ID" value="NZ_LT629750.1"/>
</dbReference>
<reference evidence="2" key="1">
    <citation type="submission" date="2016-10" db="EMBL/GenBank/DDBJ databases">
        <authorList>
            <person name="Varghese N."/>
            <person name="Submissions S."/>
        </authorList>
    </citation>
    <scope>NUCLEOTIDE SEQUENCE [LARGE SCALE GENOMIC DNA]</scope>
    <source>
        <strain evidence="2">GAS369</strain>
    </source>
</reference>
<name>A0A1H1Q6A1_9BRAD</name>
<gene>
    <name evidence="1" type="ORF">SAMN05444158_1289</name>
</gene>
<dbReference type="EMBL" id="LT629750">
    <property type="protein sequence ID" value="SDS19048.1"/>
    <property type="molecule type" value="Genomic_DNA"/>
</dbReference>